<evidence type="ECO:0000256" key="12">
    <source>
        <dbReference type="ARBA" id="ARBA00022837"/>
    </source>
</evidence>
<dbReference type="FunFam" id="2.60.120.200:FF:000122">
    <property type="entry name" value="Calreticulin 3"/>
    <property type="match status" value="1"/>
</dbReference>
<evidence type="ECO:0000256" key="6">
    <source>
        <dbReference type="ARBA" id="ARBA00022723"/>
    </source>
</evidence>
<evidence type="ECO:0000313" key="21">
    <source>
        <dbReference type="Proteomes" id="UP000264820"/>
    </source>
</evidence>
<dbReference type="InterPro" id="IPR001580">
    <property type="entry name" value="Calret/calnex"/>
</dbReference>
<dbReference type="GeneTree" id="ENSGT00950000182915"/>
<feature type="compositionally biased region" description="Basic and acidic residues" evidence="19">
    <location>
        <begin position="354"/>
        <end position="380"/>
    </location>
</feature>
<dbReference type="KEGG" id="hcq:109525234"/>
<evidence type="ECO:0000256" key="8">
    <source>
        <dbReference type="ARBA" id="ARBA00022734"/>
    </source>
</evidence>
<evidence type="ECO:0000256" key="11">
    <source>
        <dbReference type="ARBA" id="ARBA00022833"/>
    </source>
</evidence>
<keyword evidence="12" id="KW-0106">Calcium</keyword>
<dbReference type="GeneID" id="109525234"/>
<keyword evidence="13 17" id="KW-1015">Disulfide bond</keyword>
<evidence type="ECO:0000256" key="17">
    <source>
        <dbReference type="PIRSR" id="PIRSR002356-3"/>
    </source>
</evidence>
<evidence type="ECO:0000313" key="20">
    <source>
        <dbReference type="Ensembl" id="ENSHCOP00000007074.1"/>
    </source>
</evidence>
<evidence type="ECO:0000256" key="10">
    <source>
        <dbReference type="ARBA" id="ARBA00022824"/>
    </source>
</evidence>
<dbReference type="AlphaFoldDB" id="A0A3Q3DA91"/>
<feature type="chain" id="PRO_5018381975" description="Calreticulin" evidence="18">
    <location>
        <begin position="21"/>
        <end position="406"/>
    </location>
</feature>
<dbReference type="RefSeq" id="XP_019741132.1">
    <property type="nucleotide sequence ID" value="XM_019885573.1"/>
</dbReference>
<dbReference type="InterPro" id="IPR018124">
    <property type="entry name" value="Calret/calnex_CS"/>
</dbReference>
<dbReference type="GO" id="GO:0051082">
    <property type="term" value="F:unfolded protein binding"/>
    <property type="evidence" value="ECO:0007669"/>
    <property type="project" value="InterPro"/>
</dbReference>
<feature type="compositionally biased region" description="Basic and acidic residues" evidence="19">
    <location>
        <begin position="216"/>
        <end position="236"/>
    </location>
</feature>
<keyword evidence="7 18" id="KW-0732">Signal</keyword>
<comment type="subcellular location">
    <subcellularLocation>
        <location evidence="1">Cell surface</location>
    </subcellularLocation>
    <subcellularLocation>
        <location evidence="15">Cytoplasmic vesicle</location>
        <location evidence="15">Secretory vesicle</location>
        <location evidence="15">Cortical granule</location>
    </subcellularLocation>
    <subcellularLocation>
        <location evidence="2 16">Endoplasmic reticulum lumen</location>
    </subcellularLocation>
    <subcellularLocation>
        <location evidence="3">Sarcoplasmic reticulum lumen</location>
    </subcellularLocation>
</comment>
<dbReference type="InterPro" id="IPR009169">
    <property type="entry name" value="Calreticulin"/>
</dbReference>
<dbReference type="SUPFAM" id="SSF49899">
    <property type="entry name" value="Concanavalin A-like lectins/glucanases"/>
    <property type="match status" value="1"/>
</dbReference>
<evidence type="ECO:0000256" key="19">
    <source>
        <dbReference type="SAM" id="MobiDB-lite"/>
    </source>
</evidence>
<dbReference type="GO" id="GO:0033018">
    <property type="term" value="C:sarcoplasmic reticulum lumen"/>
    <property type="evidence" value="ECO:0007669"/>
    <property type="project" value="UniProtKB-SubCell"/>
</dbReference>
<dbReference type="GO" id="GO:0005789">
    <property type="term" value="C:endoplasmic reticulum membrane"/>
    <property type="evidence" value="ECO:0007669"/>
    <property type="project" value="TreeGrafter"/>
</dbReference>
<keyword evidence="9" id="KW-0677">Repeat</keyword>
<dbReference type="InterPro" id="IPR009033">
    <property type="entry name" value="Calreticulin/calnexin_P_dom_sf"/>
</dbReference>
<feature type="region of interest" description="Disordered" evidence="19">
    <location>
        <begin position="354"/>
        <end position="406"/>
    </location>
</feature>
<feature type="disulfide bond" evidence="17">
    <location>
        <begin position="106"/>
        <end position="138"/>
    </location>
</feature>
<evidence type="ECO:0000256" key="15">
    <source>
        <dbReference type="ARBA" id="ARBA00037865"/>
    </source>
</evidence>
<dbReference type="Gene3D" id="2.60.120.200">
    <property type="match status" value="2"/>
</dbReference>
<evidence type="ECO:0000256" key="5">
    <source>
        <dbReference type="ARBA" id="ARBA00015837"/>
    </source>
</evidence>
<evidence type="ECO:0000256" key="9">
    <source>
        <dbReference type="ARBA" id="ARBA00022737"/>
    </source>
</evidence>
<evidence type="ECO:0000256" key="4">
    <source>
        <dbReference type="ARBA" id="ARBA00010983"/>
    </source>
</evidence>
<sequence length="406" mass="46861">MPLPAAFFALVASLACSGHATVFFKEQFLDGDGWRSRWVESKHKDDYGQWTLSAGKFYGDAELDKGVQTSEDARFYALSARMEPFSNEGKVLVVQFSVRHQQGIDCGGGYIKIFDARLDQAQMNAHSPFSIMFGPDICGSPIKKVHVILNYKGQGHLIKKNIQCKDDELSHVYTLVLRPDQTYQVKIDNREVASGSLEDDWDLLPPKTIKDPLASKPDDWDDRPTMDDPDDTKPEDWDQPETIPDPKHRKPSDWREDIDGVWSPRVMLNPDYKGDWTPRQIDNPKYRGLWVHPEIPNPEYVHDAEMYKFPNIGVLGLELWQMRSGTIFDNFLITDDVREAEEFARQTWGLTQAAEKKMKEEQDELDRKKWDEEHNTKDNFDFDFGDDDDDGKADDKKDMHKIKIEL</sequence>
<dbReference type="FunFam" id="2.10.250.10:FF:000002">
    <property type="entry name" value="Calreticulin"/>
    <property type="match status" value="1"/>
</dbReference>
<evidence type="ECO:0000256" key="13">
    <source>
        <dbReference type="ARBA" id="ARBA00023157"/>
    </source>
</evidence>
<keyword evidence="11" id="KW-0862">Zinc</keyword>
<evidence type="ECO:0000256" key="18">
    <source>
        <dbReference type="RuleBase" id="RU362126"/>
    </source>
</evidence>
<feature type="compositionally biased region" description="Acidic residues" evidence="19">
    <location>
        <begin position="381"/>
        <end position="392"/>
    </location>
</feature>
<dbReference type="Gene3D" id="2.10.250.10">
    <property type="entry name" value="Calreticulin/calnexin, P domain"/>
    <property type="match status" value="1"/>
</dbReference>
<dbReference type="GO" id="GO:0005509">
    <property type="term" value="F:calcium ion binding"/>
    <property type="evidence" value="ECO:0007669"/>
    <property type="project" value="InterPro"/>
</dbReference>
<keyword evidence="8" id="KW-0430">Lectin</keyword>
<feature type="compositionally biased region" description="Basic and acidic residues" evidence="19">
    <location>
        <begin position="393"/>
        <end position="406"/>
    </location>
</feature>
<dbReference type="PRINTS" id="PR00626">
    <property type="entry name" value="CALRETICULIN"/>
</dbReference>
<dbReference type="Pfam" id="PF00262">
    <property type="entry name" value="Calreticulin"/>
    <property type="match status" value="2"/>
</dbReference>
<keyword evidence="10 16" id="KW-0256">Endoplasmic reticulum</keyword>
<dbReference type="GO" id="GO:0006457">
    <property type="term" value="P:protein folding"/>
    <property type="evidence" value="ECO:0007669"/>
    <property type="project" value="InterPro"/>
</dbReference>
<dbReference type="GO" id="GO:0060473">
    <property type="term" value="C:cortical granule"/>
    <property type="evidence" value="ECO:0007669"/>
    <property type="project" value="UniProtKB-SubCell"/>
</dbReference>
<proteinExistence type="inferred from homology"/>
<evidence type="ECO:0000256" key="2">
    <source>
        <dbReference type="ARBA" id="ARBA00004319"/>
    </source>
</evidence>
<dbReference type="Proteomes" id="UP000264820">
    <property type="component" value="Unplaced"/>
</dbReference>
<dbReference type="PROSITE" id="PS00803">
    <property type="entry name" value="CALRETICULIN_1"/>
    <property type="match status" value="1"/>
</dbReference>
<protein>
    <recommendedName>
        <fullName evidence="5 16">Calreticulin</fullName>
    </recommendedName>
</protein>
<reference evidence="20" key="1">
    <citation type="submission" date="2025-08" db="UniProtKB">
        <authorList>
            <consortium name="Ensembl"/>
        </authorList>
    </citation>
    <scope>IDENTIFICATION</scope>
</reference>
<name>A0A3Q3DA91_HIPCM</name>
<dbReference type="PANTHER" id="PTHR11073:SF3">
    <property type="entry name" value="CALRETICULIN-3"/>
    <property type="match status" value="1"/>
</dbReference>
<dbReference type="SUPFAM" id="SSF63887">
    <property type="entry name" value="P-domain of calnexin/calreticulin"/>
    <property type="match status" value="1"/>
</dbReference>
<keyword evidence="14 16" id="KW-0143">Chaperone</keyword>
<accession>A0A3Q3DA91</accession>
<dbReference type="PANTHER" id="PTHR11073">
    <property type="entry name" value="CALRETICULIN AND CALNEXIN"/>
    <property type="match status" value="1"/>
</dbReference>
<evidence type="ECO:0000256" key="14">
    <source>
        <dbReference type="ARBA" id="ARBA00023186"/>
    </source>
</evidence>
<dbReference type="PIRSF" id="PIRSF002356">
    <property type="entry name" value="Calreticulin"/>
    <property type="match status" value="1"/>
</dbReference>
<feature type="region of interest" description="Disordered" evidence="19">
    <location>
        <begin position="201"/>
        <end position="256"/>
    </location>
</feature>
<evidence type="ECO:0000256" key="7">
    <source>
        <dbReference type="ARBA" id="ARBA00022729"/>
    </source>
</evidence>
<keyword evidence="21" id="KW-1185">Reference proteome</keyword>
<evidence type="ECO:0000256" key="3">
    <source>
        <dbReference type="ARBA" id="ARBA00004564"/>
    </source>
</evidence>
<comment type="similarity">
    <text evidence="4 16 18">Belongs to the calreticulin family.</text>
</comment>
<feature type="signal peptide" evidence="18">
    <location>
        <begin position="1"/>
        <end position="20"/>
    </location>
</feature>
<reference evidence="20" key="2">
    <citation type="submission" date="2025-09" db="UniProtKB">
        <authorList>
            <consortium name="Ensembl"/>
        </authorList>
    </citation>
    <scope>IDENTIFICATION</scope>
</reference>
<dbReference type="PROSITE" id="PS00804">
    <property type="entry name" value="CALRETICULIN_2"/>
    <property type="match status" value="1"/>
</dbReference>
<dbReference type="Ensembl" id="ENSHCOT00000002613.1">
    <property type="protein sequence ID" value="ENSHCOP00000007074.1"/>
    <property type="gene ID" value="ENSHCOG00000008974.1"/>
</dbReference>
<dbReference type="InterPro" id="IPR013320">
    <property type="entry name" value="ConA-like_dom_sf"/>
</dbReference>
<dbReference type="STRING" id="109280.ENSHCOP00000007074"/>
<evidence type="ECO:0000256" key="16">
    <source>
        <dbReference type="PIRNR" id="PIRNR002356"/>
    </source>
</evidence>
<organism evidence="20 21">
    <name type="scientific">Hippocampus comes</name>
    <name type="common">Tiger tail seahorse</name>
    <dbReference type="NCBI Taxonomy" id="109280"/>
    <lineage>
        <taxon>Eukaryota</taxon>
        <taxon>Metazoa</taxon>
        <taxon>Chordata</taxon>
        <taxon>Craniata</taxon>
        <taxon>Vertebrata</taxon>
        <taxon>Euteleostomi</taxon>
        <taxon>Actinopterygii</taxon>
        <taxon>Neopterygii</taxon>
        <taxon>Teleostei</taxon>
        <taxon>Neoteleostei</taxon>
        <taxon>Acanthomorphata</taxon>
        <taxon>Syngnathiaria</taxon>
        <taxon>Syngnathiformes</taxon>
        <taxon>Syngnathoidei</taxon>
        <taxon>Syngnathidae</taxon>
        <taxon>Hippocampus</taxon>
    </lineage>
</organism>
<dbReference type="GO" id="GO:0036503">
    <property type="term" value="P:ERAD pathway"/>
    <property type="evidence" value="ECO:0007669"/>
    <property type="project" value="TreeGrafter"/>
</dbReference>
<dbReference type="OrthoDB" id="1938156at2759"/>
<dbReference type="GO" id="GO:0009986">
    <property type="term" value="C:cell surface"/>
    <property type="evidence" value="ECO:0007669"/>
    <property type="project" value="UniProtKB-SubCell"/>
</dbReference>
<dbReference type="GO" id="GO:0030246">
    <property type="term" value="F:carbohydrate binding"/>
    <property type="evidence" value="ECO:0007669"/>
    <property type="project" value="UniProtKB-KW"/>
</dbReference>
<keyword evidence="6" id="KW-0479">Metal-binding</keyword>
<evidence type="ECO:0000256" key="1">
    <source>
        <dbReference type="ARBA" id="ARBA00004241"/>
    </source>
</evidence>